<keyword evidence="2" id="KW-1185">Reference proteome</keyword>
<dbReference type="Proteomes" id="UP001642540">
    <property type="component" value="Unassembled WGS sequence"/>
</dbReference>
<evidence type="ECO:0000313" key="2">
    <source>
        <dbReference type="Proteomes" id="UP001642540"/>
    </source>
</evidence>
<dbReference type="PANTHER" id="PTHR21301">
    <property type="entry name" value="REVERSE TRANSCRIPTASE"/>
    <property type="match status" value="1"/>
</dbReference>
<reference evidence="1 2" key="1">
    <citation type="submission" date="2024-08" db="EMBL/GenBank/DDBJ databases">
        <authorList>
            <person name="Cucini C."/>
            <person name="Frati F."/>
        </authorList>
    </citation>
    <scope>NUCLEOTIDE SEQUENCE [LARGE SCALE GENOMIC DNA]</scope>
</reference>
<dbReference type="EMBL" id="CAXLJM020000110">
    <property type="protein sequence ID" value="CAL8136063.1"/>
    <property type="molecule type" value="Genomic_DNA"/>
</dbReference>
<proteinExistence type="predicted"/>
<dbReference type="PANTHER" id="PTHR21301:SF10">
    <property type="entry name" value="REVERSE TRANSCRIPTASE DOMAIN-CONTAINING PROTEIN"/>
    <property type="match status" value="1"/>
</dbReference>
<comment type="caution">
    <text evidence="1">The sequence shown here is derived from an EMBL/GenBank/DDBJ whole genome shotgun (WGS) entry which is preliminary data.</text>
</comment>
<name>A0ABP1RUU9_9HEXA</name>
<organism evidence="1 2">
    <name type="scientific">Orchesella dallaii</name>
    <dbReference type="NCBI Taxonomy" id="48710"/>
    <lineage>
        <taxon>Eukaryota</taxon>
        <taxon>Metazoa</taxon>
        <taxon>Ecdysozoa</taxon>
        <taxon>Arthropoda</taxon>
        <taxon>Hexapoda</taxon>
        <taxon>Collembola</taxon>
        <taxon>Entomobryomorpha</taxon>
        <taxon>Entomobryoidea</taxon>
        <taxon>Orchesellidae</taxon>
        <taxon>Orchesellinae</taxon>
        <taxon>Orchesella</taxon>
    </lineage>
</organism>
<evidence type="ECO:0000313" key="1">
    <source>
        <dbReference type="EMBL" id="CAL8136063.1"/>
    </source>
</evidence>
<evidence type="ECO:0008006" key="3">
    <source>
        <dbReference type="Google" id="ProtNLM"/>
    </source>
</evidence>
<accession>A0ABP1RUU9</accession>
<sequence length="448" mass="53017">MQEMTDKYRSLKLDMGQKIKVRDLLMQTCNPASFYLLPKVHKTFTKFPPGRPISSTCKSRNRNISAVVDFILKPIMCTLPGSLLDTTHFLHILQNIELDVNKKYLLITCDIDSMYTNLNVNRCKYFCMKGFRKYKANNTLPFEINEQTMHSLLNISLDYNYLEYDNEFFVQHKSIQMGNCASVSIANFTAYHELKKMFVNRPEIKLNVRFVDDGFMVVECTTIENLDSWTKEVFKHEYLTFTVQSSPIELNFLDVNVKITNDNESQTSLYKKPMNKCMYLSFYSNHLLHSLPFSQGIRLKPICFETNECNEEIHKMLVNFEKRGYPKEILEKCMYKLNNLKRYDLLKPKSEYLIHNLCIYYPEILLKYGIEISNRGMHMNIDNTKENHDFYVVVPFYNNVYRLRQIVKNFLNEEISQHTNPMIKHILQSMEIHVVFSVTNKLEFKLKM</sequence>
<protein>
    <recommendedName>
        <fullName evidence="3">Reverse transcriptase domain-containing protein</fullName>
    </recommendedName>
</protein>
<gene>
    <name evidence="1" type="ORF">ODALV1_LOCUS26269</name>
</gene>